<sequence>MMTDTSRPAIEPNCSAELSELLLQIRACQQCQAELPLPPKPILQASSQARILIAGQAPGVKTLHKGIPFYDASGERLRAWLNVSREQFYDPALFAIVPMGFCFPGNIESKGKKQGDKPPRPECAATWHKALLALMPNIELVIVLGQYAMDYHLSRLLMDNMHKNRGFNSTPLAAANTIGKATPNKKITLTQAVEQWPLYWPQLMVMPHPSPRNNLWLKQHPEFEQHLIPTLRSRISSLLT</sequence>
<dbReference type="InterPro" id="IPR047124">
    <property type="entry name" value="HI_0220.2"/>
</dbReference>
<protein>
    <submittedName>
        <fullName evidence="2">Uracil-DNA glycosylase family protein</fullName>
    </submittedName>
</protein>
<dbReference type="Proteomes" id="UP000829384">
    <property type="component" value="Unassembled WGS sequence"/>
</dbReference>
<dbReference type="EMBL" id="JACSDI010000003">
    <property type="protein sequence ID" value="MCG9963883.1"/>
    <property type="molecule type" value="Genomic_DNA"/>
</dbReference>
<dbReference type="SUPFAM" id="SSF52141">
    <property type="entry name" value="Uracil-DNA glycosylase-like"/>
    <property type="match status" value="1"/>
</dbReference>
<keyword evidence="3" id="KW-1185">Reference proteome</keyword>
<dbReference type="SMART" id="SM00987">
    <property type="entry name" value="UreE_C"/>
    <property type="match status" value="1"/>
</dbReference>
<dbReference type="PANTHER" id="PTHR42160:SF1">
    <property type="entry name" value="URACIL-DNA GLYCOSYLASE SUPERFAMILY PROTEIN"/>
    <property type="match status" value="1"/>
</dbReference>
<evidence type="ECO:0000313" key="2">
    <source>
        <dbReference type="EMBL" id="MCG9963883.1"/>
    </source>
</evidence>
<name>A0ABS9QU48_9GAMM</name>
<evidence type="ECO:0000259" key="1">
    <source>
        <dbReference type="SMART" id="SM00986"/>
    </source>
</evidence>
<accession>A0ABS9QU48</accession>
<dbReference type="Gene3D" id="3.40.470.10">
    <property type="entry name" value="Uracil-DNA glycosylase-like domain"/>
    <property type="match status" value="1"/>
</dbReference>
<feature type="domain" description="Uracil-DNA glycosylase-like" evidence="1">
    <location>
        <begin position="42"/>
        <end position="232"/>
    </location>
</feature>
<dbReference type="CDD" id="cd10033">
    <property type="entry name" value="UDG_like"/>
    <property type="match status" value="1"/>
</dbReference>
<dbReference type="Pfam" id="PF03167">
    <property type="entry name" value="UDG"/>
    <property type="match status" value="1"/>
</dbReference>
<dbReference type="RefSeq" id="WP_240130556.1">
    <property type="nucleotide sequence ID" value="NZ_JACSDI010000003.1"/>
</dbReference>
<dbReference type="SMART" id="SM00986">
    <property type="entry name" value="UDG"/>
    <property type="match status" value="1"/>
</dbReference>
<evidence type="ECO:0000313" key="3">
    <source>
        <dbReference type="Proteomes" id="UP000829384"/>
    </source>
</evidence>
<organism evidence="2 3">
    <name type="scientific">Shewanella cutis</name>
    <dbReference type="NCBI Taxonomy" id="2766780"/>
    <lineage>
        <taxon>Bacteria</taxon>
        <taxon>Pseudomonadati</taxon>
        <taxon>Pseudomonadota</taxon>
        <taxon>Gammaproteobacteria</taxon>
        <taxon>Alteromonadales</taxon>
        <taxon>Shewanellaceae</taxon>
        <taxon>Shewanella</taxon>
    </lineage>
</organism>
<gene>
    <name evidence="2" type="ORF">H9J30_08100</name>
</gene>
<comment type="caution">
    <text evidence="2">The sequence shown here is derived from an EMBL/GenBank/DDBJ whole genome shotgun (WGS) entry which is preliminary data.</text>
</comment>
<dbReference type="InterPro" id="IPR005122">
    <property type="entry name" value="Uracil-DNA_glycosylase-like"/>
</dbReference>
<proteinExistence type="predicted"/>
<dbReference type="InterPro" id="IPR036895">
    <property type="entry name" value="Uracil-DNA_glycosylase-like_sf"/>
</dbReference>
<dbReference type="PANTHER" id="PTHR42160">
    <property type="entry name" value="URACIL-DNA GLYCOSYLASE SUPERFAMILY PROTEIN"/>
    <property type="match status" value="1"/>
</dbReference>
<reference evidence="2 3" key="1">
    <citation type="submission" date="2020-08" db="EMBL/GenBank/DDBJ databases">
        <title>Whole genome sequence of Shewanella sp strain PS-2.</title>
        <authorList>
            <person name="Das S.K."/>
        </authorList>
    </citation>
    <scope>NUCLEOTIDE SEQUENCE [LARGE SCALE GENOMIC DNA]</scope>
    <source>
        <strain evidence="2 3">PS-2</strain>
    </source>
</reference>